<name>A0A6J2R1B4_COTGO</name>
<feature type="compositionally biased region" description="Basic and acidic residues" evidence="1">
    <location>
        <begin position="7"/>
        <end position="19"/>
    </location>
</feature>
<accession>A0A6J2R1B4</accession>
<dbReference type="AlphaFoldDB" id="A0A6J2R1B4"/>
<reference evidence="3" key="1">
    <citation type="submission" date="2025-08" db="UniProtKB">
        <authorList>
            <consortium name="RefSeq"/>
        </authorList>
    </citation>
    <scope>IDENTIFICATION</scope>
</reference>
<evidence type="ECO:0000313" key="3">
    <source>
        <dbReference type="RefSeq" id="XP_029303911.1"/>
    </source>
</evidence>
<evidence type="ECO:0000256" key="1">
    <source>
        <dbReference type="SAM" id="MobiDB-lite"/>
    </source>
</evidence>
<dbReference type="Proteomes" id="UP000504630">
    <property type="component" value="Chromosome 14"/>
</dbReference>
<gene>
    <name evidence="3" type="primary">LOC115018831</name>
</gene>
<keyword evidence="2" id="KW-1185">Reference proteome</keyword>
<sequence length="236" mass="27262">MTQGVRDQIHFPEDRERSGRLLLSSPDHGVQIPEEHSVREQHLNLEDLKERAQHLSNRYLIKTNIPSYPRPEFHVRHVKHDTNTNGLRGIRSDNGFKNPFEDGLLWWTLSVGADEIQSAEQLLLENTYLDQTEEQARTQQSFLGKFATSPAFKKTSRMGSYRFTFPLEELLEAYRQQFCRGAQPVMRVYETVLYKQEVMYAVLVHSPTNQDQFSGYPLLTDDTNAGCTYGDGCFIC</sequence>
<dbReference type="RefSeq" id="XP_029303911.1">
    <property type="nucleotide sequence ID" value="XM_029448051.1"/>
</dbReference>
<protein>
    <submittedName>
        <fullName evidence="3">Uncharacterized protein LOC115018831</fullName>
    </submittedName>
</protein>
<dbReference type="InParanoid" id="A0A6J2R1B4"/>
<proteinExistence type="predicted"/>
<dbReference type="GeneID" id="115018831"/>
<feature type="region of interest" description="Disordered" evidence="1">
    <location>
        <begin position="1"/>
        <end position="25"/>
    </location>
</feature>
<dbReference type="KEGG" id="cgob:115018831"/>
<organism evidence="2 3">
    <name type="scientific">Cottoperca gobio</name>
    <name type="common">Frogmouth</name>
    <name type="synonym">Aphritis gobio</name>
    <dbReference type="NCBI Taxonomy" id="56716"/>
    <lineage>
        <taxon>Eukaryota</taxon>
        <taxon>Metazoa</taxon>
        <taxon>Chordata</taxon>
        <taxon>Craniata</taxon>
        <taxon>Vertebrata</taxon>
        <taxon>Euteleostomi</taxon>
        <taxon>Actinopterygii</taxon>
        <taxon>Neopterygii</taxon>
        <taxon>Teleostei</taxon>
        <taxon>Neoteleostei</taxon>
        <taxon>Acanthomorphata</taxon>
        <taxon>Eupercaria</taxon>
        <taxon>Perciformes</taxon>
        <taxon>Notothenioidei</taxon>
        <taxon>Bovichtidae</taxon>
        <taxon>Cottoperca</taxon>
    </lineage>
</organism>
<dbReference type="OrthoDB" id="9942170at2759"/>
<evidence type="ECO:0000313" key="2">
    <source>
        <dbReference type="Proteomes" id="UP000504630"/>
    </source>
</evidence>